<dbReference type="OrthoDB" id="6352325at2759"/>
<dbReference type="EMBL" id="KQ414581">
    <property type="protein sequence ID" value="KOC71036.1"/>
    <property type="molecule type" value="Genomic_DNA"/>
</dbReference>
<feature type="compositionally biased region" description="Basic and acidic residues" evidence="11">
    <location>
        <begin position="156"/>
        <end position="171"/>
    </location>
</feature>
<evidence type="ECO:0000259" key="12">
    <source>
        <dbReference type="PROSITE" id="PS51030"/>
    </source>
</evidence>
<dbReference type="CDD" id="cd06966">
    <property type="entry name" value="NR_DBD_CAR"/>
    <property type="match status" value="1"/>
</dbReference>
<dbReference type="GO" id="GO:0008270">
    <property type="term" value="F:zinc ion binding"/>
    <property type="evidence" value="ECO:0007669"/>
    <property type="project" value="UniProtKB-KW"/>
</dbReference>
<dbReference type="FunFam" id="1.10.565.10:FF:000035">
    <property type="entry name" value="Nuclear hormone receptor HR96"/>
    <property type="match status" value="1"/>
</dbReference>
<protein>
    <submittedName>
        <fullName evidence="14">Nuclear hormone receptor HR96</fullName>
    </submittedName>
</protein>
<feature type="domain" description="Nuclear receptor" evidence="12">
    <location>
        <begin position="11"/>
        <end position="86"/>
    </location>
</feature>
<accession>A0A0L7RJX1</accession>
<dbReference type="GO" id="GO:0006950">
    <property type="term" value="P:response to stress"/>
    <property type="evidence" value="ECO:0007669"/>
    <property type="project" value="UniProtKB-ARBA"/>
</dbReference>
<feature type="region of interest" description="Disordered" evidence="11">
    <location>
        <begin position="97"/>
        <end position="171"/>
    </location>
</feature>
<dbReference type="GO" id="GO:0004879">
    <property type="term" value="F:nuclear receptor activity"/>
    <property type="evidence" value="ECO:0007669"/>
    <property type="project" value="TreeGrafter"/>
</dbReference>
<dbReference type="InterPro" id="IPR035500">
    <property type="entry name" value="NHR-like_dom_sf"/>
</dbReference>
<dbReference type="GO" id="GO:0045944">
    <property type="term" value="P:positive regulation of transcription by RNA polymerase II"/>
    <property type="evidence" value="ECO:0007669"/>
    <property type="project" value="TreeGrafter"/>
</dbReference>
<dbReference type="Pfam" id="PF00105">
    <property type="entry name" value="zf-C4"/>
    <property type="match status" value="1"/>
</dbReference>
<dbReference type="PROSITE" id="PS51030">
    <property type="entry name" value="NUCLEAR_REC_DBD_2"/>
    <property type="match status" value="1"/>
</dbReference>
<dbReference type="Proteomes" id="UP000053825">
    <property type="component" value="Unassembled WGS sequence"/>
</dbReference>
<dbReference type="InterPro" id="IPR050234">
    <property type="entry name" value="Nuclear_hormone_rcpt_NR1"/>
</dbReference>
<evidence type="ECO:0000259" key="13">
    <source>
        <dbReference type="PROSITE" id="PS51843"/>
    </source>
</evidence>
<dbReference type="Gene3D" id="1.10.565.10">
    <property type="entry name" value="Retinoid X Receptor"/>
    <property type="match status" value="1"/>
</dbReference>
<dbReference type="CDD" id="cd06929">
    <property type="entry name" value="NR_LBD_F1"/>
    <property type="match status" value="1"/>
</dbReference>
<keyword evidence="9 10" id="KW-0539">Nucleus</keyword>
<name>A0A0L7RJX1_9HYME</name>
<keyword evidence="15" id="KW-1185">Reference proteome</keyword>
<evidence type="ECO:0000256" key="8">
    <source>
        <dbReference type="ARBA" id="ARBA00023170"/>
    </source>
</evidence>
<comment type="similarity">
    <text evidence="10">Belongs to the nuclear hormone receptor family.</text>
</comment>
<evidence type="ECO:0000256" key="6">
    <source>
        <dbReference type="ARBA" id="ARBA00023125"/>
    </source>
</evidence>
<keyword evidence="8 10" id="KW-0675">Receptor</keyword>
<evidence type="ECO:0000256" key="4">
    <source>
        <dbReference type="ARBA" id="ARBA00022833"/>
    </source>
</evidence>
<gene>
    <name evidence="14" type="ORF">WH47_05022</name>
</gene>
<evidence type="ECO:0000256" key="7">
    <source>
        <dbReference type="ARBA" id="ARBA00023163"/>
    </source>
</evidence>
<keyword evidence="3 10" id="KW-0863">Zinc-finger</keyword>
<organism evidence="14 15">
    <name type="scientific">Habropoda laboriosa</name>
    <dbReference type="NCBI Taxonomy" id="597456"/>
    <lineage>
        <taxon>Eukaryota</taxon>
        <taxon>Metazoa</taxon>
        <taxon>Ecdysozoa</taxon>
        <taxon>Arthropoda</taxon>
        <taxon>Hexapoda</taxon>
        <taxon>Insecta</taxon>
        <taxon>Pterygota</taxon>
        <taxon>Neoptera</taxon>
        <taxon>Endopterygota</taxon>
        <taxon>Hymenoptera</taxon>
        <taxon>Apocrita</taxon>
        <taxon>Aculeata</taxon>
        <taxon>Apoidea</taxon>
        <taxon>Anthophila</taxon>
        <taxon>Apidae</taxon>
        <taxon>Habropoda</taxon>
    </lineage>
</organism>
<dbReference type="PANTHER" id="PTHR24082:SF283">
    <property type="entry name" value="NUCLEAR HORMONE RECEPTOR HR96"/>
    <property type="match status" value="1"/>
</dbReference>
<evidence type="ECO:0000313" key="14">
    <source>
        <dbReference type="EMBL" id="KOC71036.1"/>
    </source>
</evidence>
<evidence type="ECO:0000256" key="3">
    <source>
        <dbReference type="ARBA" id="ARBA00022771"/>
    </source>
</evidence>
<dbReference type="AlphaFoldDB" id="A0A0L7RJX1"/>
<dbReference type="Gene3D" id="3.30.50.10">
    <property type="entry name" value="Erythroid Transcription Factor GATA-1, subunit A"/>
    <property type="match status" value="1"/>
</dbReference>
<reference evidence="14 15" key="1">
    <citation type="submission" date="2015-07" db="EMBL/GenBank/DDBJ databases">
        <title>The genome of Habropoda laboriosa.</title>
        <authorList>
            <person name="Pan H."/>
            <person name="Kapheim K."/>
        </authorList>
    </citation>
    <scope>NUCLEOTIDE SEQUENCE [LARGE SCALE GENOMIC DNA]</scope>
    <source>
        <strain evidence="14">0110345459</strain>
    </source>
</reference>
<dbReference type="PROSITE" id="PS51843">
    <property type="entry name" value="NR_LBD"/>
    <property type="match status" value="1"/>
</dbReference>
<evidence type="ECO:0000256" key="10">
    <source>
        <dbReference type="RuleBase" id="RU004334"/>
    </source>
</evidence>
<dbReference type="GO" id="GO:0005634">
    <property type="term" value="C:nucleus"/>
    <property type="evidence" value="ECO:0007669"/>
    <property type="project" value="UniProtKB-SubCell"/>
</dbReference>
<dbReference type="SMART" id="SM00399">
    <property type="entry name" value="ZnF_C4"/>
    <property type="match status" value="1"/>
</dbReference>
<feature type="domain" description="NR LBD" evidence="13">
    <location>
        <begin position="483"/>
        <end position="704"/>
    </location>
</feature>
<evidence type="ECO:0000256" key="1">
    <source>
        <dbReference type="ARBA" id="ARBA00004123"/>
    </source>
</evidence>
<keyword evidence="6 10" id="KW-0238">DNA-binding</keyword>
<dbReference type="Pfam" id="PF00104">
    <property type="entry name" value="Hormone_recep"/>
    <property type="match status" value="1"/>
</dbReference>
<evidence type="ECO:0000256" key="11">
    <source>
        <dbReference type="SAM" id="MobiDB-lite"/>
    </source>
</evidence>
<keyword evidence="5 10" id="KW-0805">Transcription regulation</keyword>
<evidence type="ECO:0000256" key="5">
    <source>
        <dbReference type="ARBA" id="ARBA00023015"/>
    </source>
</evidence>
<dbReference type="GO" id="GO:0000122">
    <property type="term" value="P:negative regulation of transcription by RNA polymerase II"/>
    <property type="evidence" value="ECO:0007669"/>
    <property type="project" value="TreeGrafter"/>
</dbReference>
<keyword evidence="7 10" id="KW-0804">Transcription</keyword>
<dbReference type="InterPro" id="IPR001628">
    <property type="entry name" value="Znf_hrmn_rcpt"/>
</dbReference>
<evidence type="ECO:0000313" key="15">
    <source>
        <dbReference type="Proteomes" id="UP000053825"/>
    </source>
</evidence>
<dbReference type="SMART" id="SM00430">
    <property type="entry name" value="HOLI"/>
    <property type="match status" value="1"/>
</dbReference>
<dbReference type="FunFam" id="3.30.50.10:FF:000042">
    <property type="entry name" value="Nuclear hormone receptor HR96"/>
    <property type="match status" value="1"/>
</dbReference>
<evidence type="ECO:0000256" key="9">
    <source>
        <dbReference type="ARBA" id="ARBA00023242"/>
    </source>
</evidence>
<dbReference type="SUPFAM" id="SSF57716">
    <property type="entry name" value="Glucocorticoid receptor-like (DNA-binding domain)"/>
    <property type="match status" value="1"/>
</dbReference>
<dbReference type="PROSITE" id="PS00031">
    <property type="entry name" value="NUCLEAR_REC_DBD_1"/>
    <property type="match status" value="1"/>
</dbReference>
<dbReference type="STRING" id="597456.A0A0L7RJX1"/>
<comment type="subcellular location">
    <subcellularLocation>
        <location evidence="1 10">Nucleus</location>
    </subcellularLocation>
</comment>
<keyword evidence="4 10" id="KW-0862">Zinc</keyword>
<dbReference type="GO" id="GO:0000978">
    <property type="term" value="F:RNA polymerase II cis-regulatory region sequence-specific DNA binding"/>
    <property type="evidence" value="ECO:0007669"/>
    <property type="project" value="TreeGrafter"/>
</dbReference>
<sequence>MEDEQPAREASKICGVCGDRALGYNFNAVSCESCKAFFRRNALKNKDFRCPFTENCNITPVTRRFCQKCRLDKCFSIGMRKEHIMSEEDKVLKRQKIEQNRAKKRPTLDVSKPSKVKKAASVPSPSSPPENGAISGSKTLDMMKDSSHNSNSNFESYDHASPPHEESETDVERIGIDSNSPLQNQERKFEQNMLDLNSEFTSANNDSLKYSPEFDNASCYNKFDCSPVQNSQFINHTSHYKKTNMDVNSGIHMGIQICSEEPAASQKQSKEIPPREDNLVNSKLTEDSTRITKLVNNSNFITKVFQNEELLLKIMTDPVVISKLEADPQMSQFFKENGVTAEKEVTSEKDVNVPFKDDGKFINNSNRLFKSTFKVKQKQVENPILTDLITNSCQEECVKQRNEPSSSNDWNRSISDVTTDVLQDVQRVPIAANSIESILCEAIKLEFSAYSALGGMETRRVLNDAERAKLNELIVANKALLAPLDEDITNLIGEDCKFKNNFSRSDPALLDVINLTAIAIRRLIKMAKKINAFKNMCQEDQIALLKGGCTEMMILRSALNYDVEKDMWWIPHSQESMSNIKVDVLKEVKGNLYAEHTRFIRSFDPRWRDENIILILSAIALFTPDRPKVVHNDVIKLEQNSYYYLLRRYLESVYPGCEAKSMFLKLIQKISDLHRLNNEVVGVYLNLNPSRVEPLLIEIFDLKH</sequence>
<proteinExistence type="inferred from homology"/>
<dbReference type="InterPro" id="IPR000536">
    <property type="entry name" value="Nucl_hrmn_rcpt_lig-bd"/>
</dbReference>
<dbReference type="InterPro" id="IPR013088">
    <property type="entry name" value="Znf_NHR/GATA"/>
</dbReference>
<evidence type="ECO:0000256" key="2">
    <source>
        <dbReference type="ARBA" id="ARBA00022723"/>
    </source>
</evidence>
<keyword evidence="2 10" id="KW-0479">Metal-binding</keyword>
<dbReference type="SUPFAM" id="SSF48508">
    <property type="entry name" value="Nuclear receptor ligand-binding domain"/>
    <property type="match status" value="1"/>
</dbReference>
<dbReference type="GO" id="GO:0030154">
    <property type="term" value="P:cell differentiation"/>
    <property type="evidence" value="ECO:0007669"/>
    <property type="project" value="TreeGrafter"/>
</dbReference>
<dbReference type="PANTHER" id="PTHR24082">
    <property type="entry name" value="NUCLEAR HORMONE RECEPTOR"/>
    <property type="match status" value="1"/>
</dbReference>
<dbReference type="PRINTS" id="PR00047">
    <property type="entry name" value="STROIDFINGER"/>
</dbReference>